<dbReference type="Proteomes" id="UP000014760">
    <property type="component" value="Unassembled WGS sequence"/>
</dbReference>
<dbReference type="GO" id="GO:0015276">
    <property type="term" value="F:ligand-gated monoatomic ion channel activity"/>
    <property type="evidence" value="ECO:0007669"/>
    <property type="project" value="InterPro"/>
</dbReference>
<evidence type="ECO:0000256" key="1">
    <source>
        <dbReference type="ARBA" id="ARBA00004141"/>
    </source>
</evidence>
<keyword evidence="10" id="KW-1071">Ligand-gated ion channel</keyword>
<evidence type="ECO:0000256" key="8">
    <source>
        <dbReference type="ARBA" id="ARBA00023170"/>
    </source>
</evidence>
<keyword evidence="9" id="KW-0325">Glycoprotein</keyword>
<evidence type="ECO:0000313" key="16">
    <source>
        <dbReference type="Proteomes" id="UP000014760"/>
    </source>
</evidence>
<dbReference type="SUPFAM" id="SSF53850">
    <property type="entry name" value="Periplasmic binding protein-like II"/>
    <property type="match status" value="1"/>
</dbReference>
<protein>
    <recommendedName>
        <fullName evidence="17">Ionotropic glutamate receptor L-glutamate and glycine-binding domain-containing protein</fullName>
    </recommendedName>
</protein>
<dbReference type="EMBL" id="KB293112">
    <property type="protein sequence ID" value="ELU16500.1"/>
    <property type="molecule type" value="Genomic_DNA"/>
</dbReference>
<evidence type="ECO:0000256" key="4">
    <source>
        <dbReference type="ARBA" id="ARBA00022989"/>
    </source>
</evidence>
<dbReference type="SMART" id="SM00918">
    <property type="entry name" value="Lig_chan-Glu_bd"/>
    <property type="match status" value="1"/>
</dbReference>
<evidence type="ECO:0000256" key="10">
    <source>
        <dbReference type="ARBA" id="ARBA00023286"/>
    </source>
</evidence>
<dbReference type="FunFam" id="3.40.190.10:FF:000078">
    <property type="entry name" value="glutamate receptor ionotropic, NMDA 3B"/>
    <property type="match status" value="1"/>
</dbReference>
<evidence type="ECO:0000313" key="15">
    <source>
        <dbReference type="EnsemblMetazoa" id="CapteP90091"/>
    </source>
</evidence>
<dbReference type="AlphaFoldDB" id="R7VK58"/>
<dbReference type="OrthoDB" id="5984008at2759"/>
<keyword evidence="5" id="KW-0175">Coiled coil</keyword>
<evidence type="ECO:0000256" key="2">
    <source>
        <dbReference type="ARBA" id="ARBA00022448"/>
    </source>
</evidence>
<evidence type="ECO:0000313" key="14">
    <source>
        <dbReference type="EMBL" id="ELU16500.1"/>
    </source>
</evidence>
<feature type="domain" description="Ionotropic glutamate receptor C-terminal" evidence="12">
    <location>
        <begin position="2"/>
        <end position="235"/>
    </location>
</feature>
<dbReference type="Pfam" id="PF10613">
    <property type="entry name" value="Lig_chan-Glu_bd"/>
    <property type="match status" value="1"/>
</dbReference>
<dbReference type="GO" id="GO:0043226">
    <property type="term" value="C:organelle"/>
    <property type="evidence" value="ECO:0007669"/>
    <property type="project" value="UniProtKB-ARBA"/>
</dbReference>
<dbReference type="STRING" id="283909.R7VK58"/>
<organism evidence="14">
    <name type="scientific">Capitella teleta</name>
    <name type="common">Polychaete worm</name>
    <dbReference type="NCBI Taxonomy" id="283909"/>
    <lineage>
        <taxon>Eukaryota</taxon>
        <taxon>Metazoa</taxon>
        <taxon>Spiralia</taxon>
        <taxon>Lophotrochozoa</taxon>
        <taxon>Annelida</taxon>
        <taxon>Polychaeta</taxon>
        <taxon>Sedentaria</taxon>
        <taxon>Scolecida</taxon>
        <taxon>Capitellidae</taxon>
        <taxon>Capitella</taxon>
    </lineage>
</organism>
<dbReference type="OMA" id="LAYHFLM"/>
<evidence type="ECO:0000256" key="6">
    <source>
        <dbReference type="ARBA" id="ARBA00023065"/>
    </source>
</evidence>
<evidence type="ECO:0008006" key="17">
    <source>
        <dbReference type="Google" id="ProtNLM"/>
    </source>
</evidence>
<dbReference type="InterPro" id="IPR001320">
    <property type="entry name" value="Iontro_rcpt_C"/>
</dbReference>
<dbReference type="Gene3D" id="3.40.190.10">
    <property type="entry name" value="Periplasmic binding protein-like II"/>
    <property type="match status" value="2"/>
</dbReference>
<keyword evidence="11" id="KW-0407">Ion channel</keyword>
<accession>R7VK58</accession>
<keyword evidence="16" id="KW-1185">Reference proteome</keyword>
<dbReference type="PANTHER" id="PTHR18966">
    <property type="entry name" value="IONOTROPIC GLUTAMATE RECEPTOR"/>
    <property type="match status" value="1"/>
</dbReference>
<proteinExistence type="predicted"/>
<evidence type="ECO:0000256" key="7">
    <source>
        <dbReference type="ARBA" id="ARBA00023136"/>
    </source>
</evidence>
<reference evidence="15" key="3">
    <citation type="submission" date="2015-06" db="UniProtKB">
        <authorList>
            <consortium name="EnsemblMetazoa"/>
        </authorList>
    </citation>
    <scope>IDENTIFICATION</scope>
</reference>
<evidence type="ECO:0000256" key="3">
    <source>
        <dbReference type="ARBA" id="ARBA00022692"/>
    </source>
</evidence>
<dbReference type="GO" id="GO:0005886">
    <property type="term" value="C:plasma membrane"/>
    <property type="evidence" value="ECO:0007669"/>
    <property type="project" value="UniProtKB-ARBA"/>
</dbReference>
<gene>
    <name evidence="14" type="ORF">CAPTEDRAFT_90091</name>
</gene>
<evidence type="ECO:0000256" key="9">
    <source>
        <dbReference type="ARBA" id="ARBA00023180"/>
    </source>
</evidence>
<feature type="domain" description="Ionotropic glutamate receptor L-glutamate and glycine-binding" evidence="13">
    <location>
        <begin position="1"/>
        <end position="55"/>
    </location>
</feature>
<dbReference type="SMART" id="SM00079">
    <property type="entry name" value="PBPe"/>
    <property type="match status" value="1"/>
</dbReference>
<keyword evidence="2" id="KW-0813">Transport</keyword>
<dbReference type="InterPro" id="IPR019594">
    <property type="entry name" value="Glu/Gly-bd"/>
</dbReference>
<dbReference type="HOGENOM" id="CLU_069973_0_0_1"/>
<evidence type="ECO:0000256" key="11">
    <source>
        <dbReference type="ARBA" id="ARBA00023303"/>
    </source>
</evidence>
<comment type="subcellular location">
    <subcellularLocation>
        <location evidence="1">Membrane</location>
        <topology evidence="1">Multi-pass membrane protein</topology>
    </subcellularLocation>
</comment>
<keyword evidence="6" id="KW-0406">Ion transport</keyword>
<keyword evidence="7" id="KW-0472">Membrane</keyword>
<name>R7VK58_CAPTE</name>
<evidence type="ECO:0000256" key="5">
    <source>
        <dbReference type="ARBA" id="ARBA00023054"/>
    </source>
</evidence>
<dbReference type="EnsemblMetazoa" id="CapteT90091">
    <property type="protein sequence ID" value="CapteP90091"/>
    <property type="gene ID" value="CapteG90091"/>
</dbReference>
<evidence type="ECO:0000259" key="12">
    <source>
        <dbReference type="SMART" id="SM00079"/>
    </source>
</evidence>
<reference evidence="14 16" key="2">
    <citation type="journal article" date="2013" name="Nature">
        <title>Insights into bilaterian evolution from three spiralian genomes.</title>
        <authorList>
            <person name="Simakov O."/>
            <person name="Marletaz F."/>
            <person name="Cho S.J."/>
            <person name="Edsinger-Gonzales E."/>
            <person name="Havlak P."/>
            <person name="Hellsten U."/>
            <person name="Kuo D.H."/>
            <person name="Larsson T."/>
            <person name="Lv J."/>
            <person name="Arendt D."/>
            <person name="Savage R."/>
            <person name="Osoegawa K."/>
            <person name="de Jong P."/>
            <person name="Grimwood J."/>
            <person name="Chapman J.A."/>
            <person name="Shapiro H."/>
            <person name="Aerts A."/>
            <person name="Otillar R.P."/>
            <person name="Terry A.Y."/>
            <person name="Boore J.L."/>
            <person name="Grigoriev I.V."/>
            <person name="Lindberg D.R."/>
            <person name="Seaver E.C."/>
            <person name="Weisblat D.A."/>
            <person name="Putnam N.H."/>
            <person name="Rokhsar D.S."/>
        </authorList>
    </citation>
    <scope>NUCLEOTIDE SEQUENCE</scope>
    <source>
        <strain evidence="14 16">I ESC-2004</strain>
    </source>
</reference>
<keyword evidence="3" id="KW-0812">Transmembrane</keyword>
<reference evidence="16" key="1">
    <citation type="submission" date="2012-12" db="EMBL/GenBank/DDBJ databases">
        <authorList>
            <person name="Hellsten U."/>
            <person name="Grimwood J."/>
            <person name="Chapman J.A."/>
            <person name="Shapiro H."/>
            <person name="Aerts A."/>
            <person name="Otillar R.P."/>
            <person name="Terry A.Y."/>
            <person name="Boore J.L."/>
            <person name="Simakov O."/>
            <person name="Marletaz F."/>
            <person name="Cho S.-J."/>
            <person name="Edsinger-Gonzales E."/>
            <person name="Havlak P."/>
            <person name="Kuo D.-H."/>
            <person name="Larsson T."/>
            <person name="Lv J."/>
            <person name="Arendt D."/>
            <person name="Savage R."/>
            <person name="Osoegawa K."/>
            <person name="de Jong P."/>
            <person name="Lindberg D.R."/>
            <person name="Seaver E.C."/>
            <person name="Weisblat D.A."/>
            <person name="Putnam N.H."/>
            <person name="Grigoriev I.V."/>
            <person name="Rokhsar D.S."/>
        </authorList>
    </citation>
    <scope>NUCLEOTIDE SEQUENCE</scope>
    <source>
        <strain evidence="16">I ESC-2004</strain>
    </source>
</reference>
<keyword evidence="8" id="KW-0675">Receptor</keyword>
<dbReference type="EMBL" id="AMQN01004286">
    <property type="status" value="NOT_ANNOTATED_CDS"/>
    <property type="molecule type" value="Genomic_DNA"/>
</dbReference>
<sequence>MKDERGSLVGYIPSLLDELGRDLGFSYSLDYVPDGNYGYRRADNSWDGMIGLLTQDKADVGAAPLYKTHDRSRVVDFTVPYLTVHGTLITKTDTTVSPHVSLEAFLRRTPTQVGTLNRGVIVHSFRSTEDPFLRQLWQDMIAESTLTLTRTNKEGLERVRTQNYSFILPHTIGEYLATREPCDLMTVDRFLMDRGYSLVIRKNLTSLSVREFDRSLRRLEKRGKLRELYNRWWFDSSACRGVSNPIRHRKSDVAAHASSQNEADRLAQNPSFLYVLVLLFFNLLFL</sequence>
<dbReference type="InterPro" id="IPR015683">
    <property type="entry name" value="Ionotropic_Glu_rcpt"/>
</dbReference>
<keyword evidence="4" id="KW-1133">Transmembrane helix</keyword>
<evidence type="ECO:0000259" key="13">
    <source>
        <dbReference type="SMART" id="SM00918"/>
    </source>
</evidence>